<dbReference type="PANTHER" id="PTHR23024">
    <property type="entry name" value="ARYLACETAMIDE DEACETYLASE"/>
    <property type="match status" value="1"/>
</dbReference>
<dbReference type="Gene3D" id="3.40.50.1820">
    <property type="entry name" value="alpha/beta hydrolase"/>
    <property type="match status" value="1"/>
</dbReference>
<dbReference type="InterPro" id="IPR029058">
    <property type="entry name" value="AB_hydrolase_fold"/>
</dbReference>
<dbReference type="Pfam" id="PF07859">
    <property type="entry name" value="Abhydrolase_3"/>
    <property type="match status" value="1"/>
</dbReference>
<organism evidence="2 3">
    <name type="scientific">Candidatus Enterococcus willemsii</name>
    <dbReference type="NCBI Taxonomy" id="1857215"/>
    <lineage>
        <taxon>Bacteria</taxon>
        <taxon>Bacillati</taxon>
        <taxon>Bacillota</taxon>
        <taxon>Bacilli</taxon>
        <taxon>Lactobacillales</taxon>
        <taxon>Enterococcaceae</taxon>
        <taxon>Enterococcus</taxon>
    </lineage>
</organism>
<evidence type="ECO:0000313" key="2">
    <source>
        <dbReference type="EMBL" id="KAF1306104.1"/>
    </source>
</evidence>
<dbReference type="Proteomes" id="UP000782705">
    <property type="component" value="Unassembled WGS sequence"/>
</dbReference>
<evidence type="ECO:0000313" key="3">
    <source>
        <dbReference type="Proteomes" id="UP000782705"/>
    </source>
</evidence>
<name>A0ABQ6Z2T0_9ENTE</name>
<comment type="caution">
    <text evidence="2">The sequence shown here is derived from an EMBL/GenBank/DDBJ whole genome shotgun (WGS) entry which is preliminary data.</text>
</comment>
<dbReference type="SUPFAM" id="SSF53474">
    <property type="entry name" value="alpha/beta-Hydrolases"/>
    <property type="match status" value="1"/>
</dbReference>
<sequence length="291" mass="33184">MIKIDVEQMRKQFLTNDMARDKGLNEPENLVKIKNLSYGTHGIENQFDIYYPKGTTAPLPTIISIHGGGFFYGSKEIYRFYTMFLATQGFTVINCNYRLAPENPYPAPLEDINSLMQWLLQYGENYFVDMDQLFLVGDSAGAQLTEQYATMVSNPAYAKQFDFAVAPVQLRAIALNCGVYFIGKQAAVNQDFPHYFGEKVSEARTAQFPVERFMTDKFPPAFIMTATHDFLKDMAKPLANILQSKNVPIDYHLYANSDDTELGHVFHLDQKSSIAKECNLAMIEFFKKFLE</sequence>
<reference evidence="2 3" key="1">
    <citation type="submission" date="2016-06" db="EMBL/GenBank/DDBJ databases">
        <title>Four novel species of enterococci isolated from chicken manure.</title>
        <authorList>
            <person name="Van Tyne D."/>
        </authorList>
    </citation>
    <scope>NUCLEOTIDE SEQUENCE [LARGE SCALE GENOMIC DNA]</scope>
    <source>
        <strain evidence="2 3">CU12B</strain>
    </source>
</reference>
<dbReference type="PANTHER" id="PTHR23024:SF24">
    <property type="entry name" value="ALPHA_BETA HYDROLASE FOLD-3 DOMAIN-CONTAINING PROTEIN"/>
    <property type="match status" value="1"/>
</dbReference>
<proteinExistence type="predicted"/>
<dbReference type="RefSeq" id="WP_161900880.1">
    <property type="nucleotide sequence ID" value="NZ_MAEL01000003.1"/>
</dbReference>
<accession>A0ABQ6Z2T0</accession>
<dbReference type="EMBL" id="MAEL01000003">
    <property type="protein sequence ID" value="KAF1306104.1"/>
    <property type="molecule type" value="Genomic_DNA"/>
</dbReference>
<keyword evidence="3" id="KW-1185">Reference proteome</keyword>
<gene>
    <name evidence="2" type="ORF">BAU17_03160</name>
</gene>
<dbReference type="InterPro" id="IPR013094">
    <property type="entry name" value="AB_hydrolase_3"/>
</dbReference>
<evidence type="ECO:0000259" key="1">
    <source>
        <dbReference type="Pfam" id="PF07859"/>
    </source>
</evidence>
<dbReference type="InterPro" id="IPR050466">
    <property type="entry name" value="Carboxylest/Gibb_receptor"/>
</dbReference>
<protein>
    <submittedName>
        <fullName evidence="2">Esterase</fullName>
    </submittedName>
</protein>
<feature type="domain" description="Alpha/beta hydrolase fold-3" evidence="1">
    <location>
        <begin position="63"/>
        <end position="256"/>
    </location>
</feature>